<evidence type="ECO:0000313" key="4">
    <source>
        <dbReference type="Proteomes" id="UP001285921"/>
    </source>
</evidence>
<name>A0ABQ6NFK7_9BACL</name>
<proteinExistence type="predicted"/>
<protein>
    <submittedName>
        <fullName evidence="3">Uncharacterized protein</fullName>
    </submittedName>
</protein>
<feature type="coiled-coil region" evidence="1">
    <location>
        <begin position="214"/>
        <end position="241"/>
    </location>
</feature>
<feature type="coiled-coil region" evidence="1">
    <location>
        <begin position="32"/>
        <end position="124"/>
    </location>
</feature>
<evidence type="ECO:0000313" key="3">
    <source>
        <dbReference type="EMBL" id="GMK42917.1"/>
    </source>
</evidence>
<keyword evidence="4" id="KW-1185">Reference proteome</keyword>
<dbReference type="RefSeq" id="WP_317978427.1">
    <property type="nucleotide sequence ID" value="NZ_BTCL01000001.1"/>
</dbReference>
<keyword evidence="1" id="KW-0175">Coiled coil</keyword>
<organism evidence="3 4">
    <name type="scientific">Paenibacillus glycanilyticus</name>
    <dbReference type="NCBI Taxonomy" id="126569"/>
    <lineage>
        <taxon>Bacteria</taxon>
        <taxon>Bacillati</taxon>
        <taxon>Bacillota</taxon>
        <taxon>Bacilli</taxon>
        <taxon>Bacillales</taxon>
        <taxon>Paenibacillaceae</taxon>
        <taxon>Paenibacillus</taxon>
    </lineage>
</organism>
<reference evidence="3 4" key="1">
    <citation type="submission" date="2023-05" db="EMBL/GenBank/DDBJ databases">
        <title>Draft genome of Paenibacillus sp. CCS26.</title>
        <authorList>
            <person name="Akita H."/>
            <person name="Shinto Y."/>
            <person name="Kimura Z."/>
        </authorList>
    </citation>
    <scope>NUCLEOTIDE SEQUENCE [LARGE SCALE GENOMIC DNA]</scope>
    <source>
        <strain evidence="3 4">CCS26</strain>
    </source>
</reference>
<gene>
    <name evidence="3" type="ORF">PghCCS26_00440</name>
</gene>
<sequence>MKRVPNSMKNWNEDLEERREKASEKEYLDRRHEQLQRLLRNSANQIVILTAEFNREQEDVNKLERKSWTNLITSILGNKEERLQKEKQEALAAALKLQEAHTASEKLEQERGEVAAKLAAVQDATDLYNQTLLQKEQYMRSSVPEASSELSKLDEQLFREQAEAKELREAASACRKLVDALSNASEKLDSAKDWGTHDMFGGGLISTSIKHSRIDDAQDYIHEAQYQLRQLQMELKDLKRTADLYVGVGAMDKFADFFFDSFITDWIVQGQIKSSISEVESQLSEATGLLVSLDNEVRATEGRQQSIRQKRAAFIELYD</sequence>
<evidence type="ECO:0000256" key="1">
    <source>
        <dbReference type="SAM" id="Coils"/>
    </source>
</evidence>
<dbReference type="Proteomes" id="UP001285921">
    <property type="component" value="Unassembled WGS sequence"/>
</dbReference>
<dbReference type="EMBL" id="BTCL01000001">
    <property type="protein sequence ID" value="GMK42917.1"/>
    <property type="molecule type" value="Genomic_DNA"/>
</dbReference>
<evidence type="ECO:0000256" key="2">
    <source>
        <dbReference type="SAM" id="MobiDB-lite"/>
    </source>
</evidence>
<feature type="region of interest" description="Disordered" evidence="2">
    <location>
        <begin position="1"/>
        <end position="24"/>
    </location>
</feature>
<comment type="caution">
    <text evidence="3">The sequence shown here is derived from an EMBL/GenBank/DDBJ whole genome shotgun (WGS) entry which is preliminary data.</text>
</comment>
<accession>A0ABQ6NFK7</accession>